<evidence type="ECO:0000313" key="2">
    <source>
        <dbReference type="Proteomes" id="UP001497512"/>
    </source>
</evidence>
<organism evidence="1 2">
    <name type="scientific">Sphagnum troendelagicum</name>
    <dbReference type="NCBI Taxonomy" id="128251"/>
    <lineage>
        <taxon>Eukaryota</taxon>
        <taxon>Viridiplantae</taxon>
        <taxon>Streptophyta</taxon>
        <taxon>Embryophyta</taxon>
        <taxon>Bryophyta</taxon>
        <taxon>Sphagnophytina</taxon>
        <taxon>Sphagnopsida</taxon>
        <taxon>Sphagnales</taxon>
        <taxon>Sphagnaceae</taxon>
        <taxon>Sphagnum</taxon>
    </lineage>
</organism>
<protein>
    <recommendedName>
        <fullName evidence="3">Secreted protein</fullName>
    </recommendedName>
</protein>
<name>A0ABP0TVX6_9BRYO</name>
<evidence type="ECO:0000313" key="1">
    <source>
        <dbReference type="EMBL" id="CAK9203770.1"/>
    </source>
</evidence>
<gene>
    <name evidence="1" type="ORF">CSSPTR1EN2_LOCUS7052</name>
</gene>
<evidence type="ECO:0008006" key="3">
    <source>
        <dbReference type="Google" id="ProtNLM"/>
    </source>
</evidence>
<reference evidence="1" key="1">
    <citation type="submission" date="2024-02" db="EMBL/GenBank/DDBJ databases">
        <authorList>
            <consortium name="ELIXIR-Norway"/>
            <consortium name="Elixir Norway"/>
        </authorList>
    </citation>
    <scope>NUCLEOTIDE SEQUENCE</scope>
</reference>
<proteinExistence type="predicted"/>
<dbReference type="Proteomes" id="UP001497512">
    <property type="component" value="Chromosome 14"/>
</dbReference>
<keyword evidence="2" id="KW-1185">Reference proteome</keyword>
<accession>A0ABP0TVX6</accession>
<sequence>MSIAQSAMIVEYVLMQAWAAGIGTSLTNVTEGGLSKPCHICLDASATVAATYRRLTCSGTDCSSWMGIHRVCVS</sequence>
<dbReference type="EMBL" id="OZ019906">
    <property type="protein sequence ID" value="CAK9203770.1"/>
    <property type="molecule type" value="Genomic_DNA"/>
</dbReference>